<gene>
    <name evidence="2" type="ORF">A2806_04705</name>
</gene>
<dbReference type="AlphaFoldDB" id="A0A1G2PMV4"/>
<organism evidence="2 3">
    <name type="scientific">Candidatus Terrybacteria bacterium RIFCSPHIGHO2_01_FULL_48_17</name>
    <dbReference type="NCBI Taxonomy" id="1802362"/>
    <lineage>
        <taxon>Bacteria</taxon>
        <taxon>Candidatus Terryibacteriota</taxon>
    </lineage>
</organism>
<dbReference type="EMBL" id="MHSS01000002">
    <property type="protein sequence ID" value="OHA48961.1"/>
    <property type="molecule type" value="Genomic_DNA"/>
</dbReference>
<protein>
    <submittedName>
        <fullName evidence="2">Uncharacterized protein</fullName>
    </submittedName>
</protein>
<reference evidence="2 3" key="1">
    <citation type="journal article" date="2016" name="Nat. Commun.">
        <title>Thousands of microbial genomes shed light on interconnected biogeochemical processes in an aquifer system.</title>
        <authorList>
            <person name="Anantharaman K."/>
            <person name="Brown C.T."/>
            <person name="Hug L.A."/>
            <person name="Sharon I."/>
            <person name="Castelle C.J."/>
            <person name="Probst A.J."/>
            <person name="Thomas B.C."/>
            <person name="Singh A."/>
            <person name="Wilkins M.J."/>
            <person name="Karaoz U."/>
            <person name="Brodie E.L."/>
            <person name="Williams K.H."/>
            <person name="Hubbard S.S."/>
            <person name="Banfield J.F."/>
        </authorList>
    </citation>
    <scope>NUCLEOTIDE SEQUENCE [LARGE SCALE GENOMIC DNA]</scope>
</reference>
<evidence type="ECO:0000313" key="3">
    <source>
        <dbReference type="Proteomes" id="UP000177629"/>
    </source>
</evidence>
<evidence type="ECO:0000313" key="2">
    <source>
        <dbReference type="EMBL" id="OHA48961.1"/>
    </source>
</evidence>
<name>A0A1G2PMV4_9BACT</name>
<proteinExistence type="predicted"/>
<comment type="caution">
    <text evidence="2">The sequence shown here is derived from an EMBL/GenBank/DDBJ whole genome shotgun (WGS) entry which is preliminary data.</text>
</comment>
<evidence type="ECO:0000256" key="1">
    <source>
        <dbReference type="SAM" id="Phobius"/>
    </source>
</evidence>
<keyword evidence="1" id="KW-0472">Membrane</keyword>
<keyword evidence="1" id="KW-0812">Transmembrane</keyword>
<sequence length="195" mass="21764">MNRSELNLIGVADAKRLRLSIYLVLISRILLGIAVLAVIMAVELFATWQNLRVFVSAQQEQQELFEQRPEVVAAKEFEGSLSGTKTLVQKGNAFFENAIVWHELVQRVFEVIPSGITLESISFARQPEIQKKGEAKSKPAIQILLSGVASDRGSVRDFELALKELPDVLELQSPTQNIIPRADIPFRMTLLISIP</sequence>
<keyword evidence="1" id="KW-1133">Transmembrane helix</keyword>
<dbReference type="Proteomes" id="UP000177629">
    <property type="component" value="Unassembled WGS sequence"/>
</dbReference>
<accession>A0A1G2PMV4</accession>
<feature type="transmembrane region" description="Helical" evidence="1">
    <location>
        <begin position="21"/>
        <end position="48"/>
    </location>
</feature>
<dbReference type="STRING" id="1802362.A2806_04705"/>